<dbReference type="InterPro" id="IPR009061">
    <property type="entry name" value="DNA-bd_dom_put_sf"/>
</dbReference>
<comment type="caution">
    <text evidence="4">The sequence shown here is derived from an EMBL/GenBank/DDBJ whole genome shotgun (WGS) entry which is preliminary data.</text>
</comment>
<feature type="domain" description="GGDEF" evidence="2">
    <location>
        <begin position="520"/>
        <end position="687"/>
    </location>
</feature>
<evidence type="ECO:0000313" key="5">
    <source>
        <dbReference type="Proteomes" id="UP000654345"/>
    </source>
</evidence>
<dbReference type="SUPFAM" id="SSF55781">
    <property type="entry name" value="GAF domain-like"/>
    <property type="match status" value="1"/>
</dbReference>
<name>A0ABQ3UNH9_9CHLR</name>
<dbReference type="RefSeq" id="WP_201370731.1">
    <property type="nucleotide sequence ID" value="NZ_BNJG01000001.1"/>
</dbReference>
<gene>
    <name evidence="4" type="ORF">KSB_24420</name>
</gene>
<keyword evidence="5" id="KW-1185">Reference proteome</keyword>
<dbReference type="InterPro" id="IPR047057">
    <property type="entry name" value="MerR_fam"/>
</dbReference>
<proteinExistence type="predicted"/>
<reference evidence="4 5" key="1">
    <citation type="journal article" date="2021" name="Int. J. Syst. Evol. Microbiol.">
        <title>Reticulibacter mediterranei gen. nov., sp. nov., within the new family Reticulibacteraceae fam. nov., and Ktedonospora formicarum gen. nov., sp. nov., Ktedonobacter robiniae sp. nov., Dictyobacter formicarum sp. nov. and Dictyobacter arantiisoli sp. nov., belonging to the class Ktedonobacteria.</title>
        <authorList>
            <person name="Yabe S."/>
            <person name="Zheng Y."/>
            <person name="Wang C.M."/>
            <person name="Sakai Y."/>
            <person name="Abe K."/>
            <person name="Yokota A."/>
            <person name="Donadio S."/>
            <person name="Cavaletti L."/>
            <person name="Monciardini P."/>
        </authorList>
    </citation>
    <scope>NUCLEOTIDE SEQUENCE [LARGE SCALE GENOMIC DNA]</scope>
    <source>
        <strain evidence="4 5">SOSP1-30</strain>
    </source>
</reference>
<dbReference type="Gene3D" id="1.10.1660.10">
    <property type="match status" value="1"/>
</dbReference>
<evidence type="ECO:0000256" key="1">
    <source>
        <dbReference type="ARBA" id="ARBA00023125"/>
    </source>
</evidence>
<dbReference type="PANTHER" id="PTHR30204:SF97">
    <property type="entry name" value="MERR FAMILY REGULATORY PROTEIN"/>
    <property type="match status" value="1"/>
</dbReference>
<evidence type="ECO:0000259" key="3">
    <source>
        <dbReference type="PROSITE" id="PS50937"/>
    </source>
</evidence>
<dbReference type="Gene3D" id="3.30.70.270">
    <property type="match status" value="1"/>
</dbReference>
<dbReference type="PANTHER" id="PTHR30204">
    <property type="entry name" value="REDOX-CYCLING DRUG-SENSING TRANSCRIPTIONAL ACTIVATOR SOXR"/>
    <property type="match status" value="1"/>
</dbReference>
<dbReference type="SUPFAM" id="SSF46955">
    <property type="entry name" value="Putative DNA-binding domain"/>
    <property type="match status" value="1"/>
</dbReference>
<dbReference type="PROSITE" id="PS50937">
    <property type="entry name" value="HTH_MERR_2"/>
    <property type="match status" value="1"/>
</dbReference>
<dbReference type="SMART" id="SM00422">
    <property type="entry name" value="HTH_MERR"/>
    <property type="match status" value="1"/>
</dbReference>
<feature type="domain" description="HTH merR-type" evidence="3">
    <location>
        <begin position="36"/>
        <end position="104"/>
    </location>
</feature>
<dbReference type="Pfam" id="PF13411">
    <property type="entry name" value="MerR_1"/>
    <property type="match status" value="1"/>
</dbReference>
<dbReference type="InterPro" id="IPR043128">
    <property type="entry name" value="Rev_trsase/Diguanyl_cyclase"/>
</dbReference>
<dbReference type="Gene3D" id="3.30.450.40">
    <property type="match status" value="1"/>
</dbReference>
<dbReference type="InterPro" id="IPR029016">
    <property type="entry name" value="GAF-like_dom_sf"/>
</dbReference>
<accession>A0ABQ3UNH9</accession>
<sequence length="714" mass="80391">MDERSVHRIQEHLQQEDVQRRIQRYMEKGHAEASVTISRAAELFNLSENRLRDWEEYGLLSPLRPTGPKGRRLYTPAELDKLAIIRELIDAGYAPSDIPPTIKLLWNAVSPHPIHSYYPSPISSGDVHPQADLPINRRIEQAREEAFWRFYVSQTLRLALMLICQDLPNTNACLILPLEQARTLDAPPQRVEDLENLGESLVGLLDQNLASHTLWTMTPTFEYASDYRILSLAPMTEDVPEGLSHERAFILLDRRSRKLSLSAPLVETLSRLLAPLYAEAPRFRACFGPGTRDAIDIVPNLNDTLLGEDRTLKGICEMVVRLGGVSATGQPCWHYSCLLLPNYPPSILSLQQRALLVRAQSKQGPFKVGVTRFDPQDIATTPIVRAFQVGRILLQPIIPVLEEPVLGRLEEGERIRSAVAIPIMGREGIAIGVLYVASQQAEAFQERDLRVLRVIENMLGSLLETYYARLLPLKGLRTSIEAPAVVDSFFQEFLSENEFASHVEELLYAIQGRREFSMREVVSFIALDIDNMSSLANKYGDRMARDLSHEVGLRIQGQLRAFKDNAECELYRISADRFYIMLKGMPLEQAQAKAELLRTVLSGSYQIDPQRVPAGQPTLPANKVALNGITVRLGVSFYYYAKLQEILQRYTAHNALVEARLLIERFLDEVLDIAKREGGNVVMSWDPHQRGYVRLPGPPTAVVPIPISPSISTS</sequence>
<evidence type="ECO:0000259" key="2">
    <source>
        <dbReference type="PROSITE" id="PS50887"/>
    </source>
</evidence>
<protein>
    <recommendedName>
        <fullName evidence="6">GGDEF domain-containing protein</fullName>
    </recommendedName>
</protein>
<evidence type="ECO:0008006" key="6">
    <source>
        <dbReference type="Google" id="ProtNLM"/>
    </source>
</evidence>
<dbReference type="Proteomes" id="UP000654345">
    <property type="component" value="Unassembled WGS sequence"/>
</dbReference>
<keyword evidence="1" id="KW-0238">DNA-binding</keyword>
<dbReference type="InterPro" id="IPR029787">
    <property type="entry name" value="Nucleotide_cyclase"/>
</dbReference>
<evidence type="ECO:0000313" key="4">
    <source>
        <dbReference type="EMBL" id="GHO53967.1"/>
    </source>
</evidence>
<dbReference type="PROSITE" id="PS50887">
    <property type="entry name" value="GGDEF"/>
    <property type="match status" value="1"/>
</dbReference>
<organism evidence="4 5">
    <name type="scientific">Ktedonobacter robiniae</name>
    <dbReference type="NCBI Taxonomy" id="2778365"/>
    <lineage>
        <taxon>Bacteria</taxon>
        <taxon>Bacillati</taxon>
        <taxon>Chloroflexota</taxon>
        <taxon>Ktedonobacteria</taxon>
        <taxon>Ktedonobacterales</taxon>
        <taxon>Ktedonobacteraceae</taxon>
        <taxon>Ktedonobacter</taxon>
    </lineage>
</organism>
<dbReference type="EMBL" id="BNJG01000001">
    <property type="protein sequence ID" value="GHO53967.1"/>
    <property type="molecule type" value="Genomic_DNA"/>
</dbReference>
<dbReference type="InterPro" id="IPR000160">
    <property type="entry name" value="GGDEF_dom"/>
</dbReference>
<dbReference type="SUPFAM" id="SSF55073">
    <property type="entry name" value="Nucleotide cyclase"/>
    <property type="match status" value="1"/>
</dbReference>
<dbReference type="InterPro" id="IPR000551">
    <property type="entry name" value="MerR-type_HTH_dom"/>
</dbReference>